<dbReference type="Pfam" id="PF00626">
    <property type="entry name" value="Gelsolin"/>
    <property type="match status" value="1"/>
</dbReference>
<organism evidence="12">
    <name type="scientific">Oikopleura dioica</name>
    <name type="common">Tunicate</name>
    <dbReference type="NCBI Taxonomy" id="34765"/>
    <lineage>
        <taxon>Eukaryota</taxon>
        <taxon>Metazoa</taxon>
        <taxon>Chordata</taxon>
        <taxon>Tunicata</taxon>
        <taxon>Appendicularia</taxon>
        <taxon>Copelata</taxon>
        <taxon>Oikopleuridae</taxon>
        <taxon>Oikopleura</taxon>
    </lineage>
</organism>
<dbReference type="Proteomes" id="UP000001307">
    <property type="component" value="Unassembled WGS sequence"/>
</dbReference>
<reference evidence="12" key="1">
    <citation type="journal article" date="2010" name="Science">
        <title>Plasticity of animal genome architecture unmasked by rapid evolution of a pelagic tunicate.</title>
        <authorList>
            <person name="Denoeud F."/>
            <person name="Henriet S."/>
            <person name="Mungpakdee S."/>
            <person name="Aury J.M."/>
            <person name="Da Silva C."/>
            <person name="Brinkmann H."/>
            <person name="Mikhaleva J."/>
            <person name="Olsen L.C."/>
            <person name="Jubin C."/>
            <person name="Canestro C."/>
            <person name="Bouquet J.M."/>
            <person name="Danks G."/>
            <person name="Poulain J."/>
            <person name="Campsteijn C."/>
            <person name="Adamski M."/>
            <person name="Cross I."/>
            <person name="Yadetie F."/>
            <person name="Muffato M."/>
            <person name="Louis A."/>
            <person name="Butcher S."/>
            <person name="Tsagkogeorga G."/>
            <person name="Konrad A."/>
            <person name="Singh S."/>
            <person name="Jensen M.F."/>
            <person name="Cong E.H."/>
            <person name="Eikeseth-Otteraa H."/>
            <person name="Noel B."/>
            <person name="Anthouard V."/>
            <person name="Porcel B.M."/>
            <person name="Kachouri-Lafond R."/>
            <person name="Nishino A."/>
            <person name="Ugolini M."/>
            <person name="Chourrout P."/>
            <person name="Nishida H."/>
            <person name="Aasland R."/>
            <person name="Huzurbazar S."/>
            <person name="Westhof E."/>
            <person name="Delsuc F."/>
            <person name="Lehrach H."/>
            <person name="Reinhardt R."/>
            <person name="Weissenbach J."/>
            <person name="Roy S.W."/>
            <person name="Artiguenave F."/>
            <person name="Postlethwait J.H."/>
            <person name="Manak J.R."/>
            <person name="Thompson E.M."/>
            <person name="Jaillon O."/>
            <person name="Du Pasquier L."/>
            <person name="Boudinot P."/>
            <person name="Liberles D.A."/>
            <person name="Volff J.N."/>
            <person name="Philippe H."/>
            <person name="Lenhard B."/>
            <person name="Roest Crollius H."/>
            <person name="Wincker P."/>
            <person name="Chourrout D."/>
        </authorList>
    </citation>
    <scope>NUCLEOTIDE SEQUENCE [LARGE SCALE GENOMIC DNA]</scope>
</reference>
<feature type="domain" description="Sec23/Sec24 beta-sandwich" evidence="11">
    <location>
        <begin position="622"/>
        <end position="705"/>
    </location>
</feature>
<dbReference type="GO" id="GO:0030127">
    <property type="term" value="C:COPII vesicle coat"/>
    <property type="evidence" value="ECO:0007669"/>
    <property type="project" value="InterPro"/>
</dbReference>
<dbReference type="SUPFAM" id="SSF53300">
    <property type="entry name" value="vWA-like"/>
    <property type="match status" value="1"/>
</dbReference>
<evidence type="ECO:0000256" key="2">
    <source>
        <dbReference type="ARBA" id="ARBA00004397"/>
    </source>
</evidence>
<evidence type="ECO:0000313" key="13">
    <source>
        <dbReference type="Proteomes" id="UP000001307"/>
    </source>
</evidence>
<feature type="compositionally biased region" description="Pro residues" evidence="7">
    <location>
        <begin position="53"/>
        <end position="65"/>
    </location>
</feature>
<dbReference type="Pfam" id="PF04810">
    <property type="entry name" value="zf-Sec23_Sec24"/>
    <property type="match status" value="1"/>
</dbReference>
<keyword evidence="5" id="KW-0653">Protein transport</keyword>
<evidence type="ECO:0000256" key="7">
    <source>
        <dbReference type="SAM" id="MobiDB-lite"/>
    </source>
</evidence>
<dbReference type="Gene3D" id="3.40.50.410">
    <property type="entry name" value="von Willebrand factor, type A domain"/>
    <property type="match status" value="1"/>
</dbReference>
<dbReference type="AlphaFoldDB" id="E4XXC1"/>
<keyword evidence="4" id="KW-0813">Transport</keyword>
<evidence type="ECO:0000259" key="10">
    <source>
        <dbReference type="Pfam" id="PF04811"/>
    </source>
</evidence>
<dbReference type="GO" id="GO:0006886">
    <property type="term" value="P:intracellular protein transport"/>
    <property type="evidence" value="ECO:0007669"/>
    <property type="project" value="InterPro"/>
</dbReference>
<protein>
    <submittedName>
        <fullName evidence="12">Uncharacterized protein</fullName>
    </submittedName>
</protein>
<name>E4XXC1_OIKDI</name>
<dbReference type="SUPFAM" id="SSF82754">
    <property type="entry name" value="C-terminal, gelsolin-like domain of Sec23/24"/>
    <property type="match status" value="1"/>
</dbReference>
<dbReference type="SUPFAM" id="SSF82919">
    <property type="entry name" value="Zn-finger domain of Sec23/24"/>
    <property type="match status" value="1"/>
</dbReference>
<feature type="compositionally biased region" description="Low complexity" evidence="7">
    <location>
        <begin position="66"/>
        <end position="76"/>
    </location>
</feature>
<comment type="subcellular location">
    <subcellularLocation>
        <location evidence="1">Cytoplasmic vesicle</location>
        <location evidence="1">COPII-coated vesicle membrane</location>
        <topology evidence="1">Peripheral membrane protein</topology>
        <orientation evidence="1">Cytoplasmic side</orientation>
    </subcellularLocation>
    <subcellularLocation>
        <location evidence="2">Endoplasmic reticulum membrane</location>
        <topology evidence="2">Peripheral membrane protein</topology>
        <orientation evidence="2">Cytoplasmic side</orientation>
    </subcellularLocation>
</comment>
<dbReference type="InterPro" id="IPR006895">
    <property type="entry name" value="Znf_Sec23_Sec24"/>
</dbReference>
<dbReference type="InterPro" id="IPR007123">
    <property type="entry name" value="Gelsolin-like_dom"/>
</dbReference>
<dbReference type="InterPro" id="IPR029006">
    <property type="entry name" value="ADF-H/Gelsolin-like_dom_sf"/>
</dbReference>
<feature type="region of interest" description="Disordered" evidence="7">
    <location>
        <begin position="138"/>
        <end position="201"/>
    </location>
</feature>
<dbReference type="PANTHER" id="PTHR13803:SF4">
    <property type="entry name" value="SECRETORY 24CD, ISOFORM C"/>
    <property type="match status" value="1"/>
</dbReference>
<accession>E4XXC1</accession>
<dbReference type="Gene3D" id="2.30.30.380">
    <property type="entry name" value="Zn-finger domain of Sec23/24"/>
    <property type="match status" value="1"/>
</dbReference>
<evidence type="ECO:0000256" key="6">
    <source>
        <dbReference type="ARBA" id="ARBA00023329"/>
    </source>
</evidence>
<evidence type="ECO:0000313" key="12">
    <source>
        <dbReference type="EMBL" id="CBY14315.1"/>
    </source>
</evidence>
<sequence length="943" mass="103836">MQPNGFGPPGGFQPPSSQFQQMNMGPPRPGQPGPTPISAPGMAPVMSTGMPGQPMPGMPPKPGMPPQMSGQQQMPQMGGMLPMSQPMSQPGMPPRMPGQSPMGGMSPMSQPGMSPRPAMPGKMTSMPGMPPSPNMGMPPQPGMPQQPGLSPQMGGPPRPGMPPMGGPPQQMGGPPRPGMGPGAGMGYPQQQRQKLDPDSIPSPIEVMQNDQSLFDDQPFTTDKGAVPPACTTKIKRGIQDAGSCSPKFIRSSLYSLPATSEMAKQTQIPMTLSINAMAEPELGEPPVLLADFGDFGPLRCKRCKAYVCPQWRFIEGGRSFQCHLCHAVTEVPQHYFQMTDHMGYRMDRQQRPELCRGSYEFLATKDYCTNNKLPDPPGFIFAIDVSYNAMRTGLVHMICEAIPKILDSLPRNPETGECPIKVGFVTYSQTISFFNLSEDLSQPQMMVVGDLEEIFTPLQRGFLVDPDKCKENIEILLGQIPQLNPQPAPDACYLPVVQAADLAFESCQRAGKLFMFHSSLPTVAAPGKLQNRDDRKLVGTDKEKFLFQAADKIYEKVGKDLVAASTSVELFLFPSQYVDVASMAHVCHLTGGTLYRYPFFDINKDREQFLSDAIRAVTRQTAFDAILKVRTTAGLRAVDFVGSFYMTNTQDVELAALDADKGIAIELKHDDKLDESAGAAVQVALLYTSVFGERRLRIHNLQLGVIGQLADVYKVAETDALMNFFSKLAVRSCRDTSPQKTQRRAYSKIFKYTRYLSKTLRRSKLYWPADPSGKTQGYASIYELLMNVKSSCAYFYPCVYPILNTALDPAIPKPSLRCSIERFKQEQVYVIENGLQLFIWIGQNVTPNNVQSIWGVNSPMEVPDALPKLETAENSTMNTLMSSLATLRGKNLKPIIIRCGHPDAKITESRMRRLMNEDSKGAGTTSYVDFLVHVHKEIRQLLS</sequence>
<dbReference type="InParanoid" id="E4XXC1"/>
<dbReference type="FunCoup" id="E4XXC1">
    <property type="interactions" value="910"/>
</dbReference>
<evidence type="ECO:0000256" key="4">
    <source>
        <dbReference type="ARBA" id="ARBA00022448"/>
    </source>
</evidence>
<dbReference type="Gene3D" id="3.40.20.10">
    <property type="entry name" value="Severin"/>
    <property type="match status" value="1"/>
</dbReference>
<proteinExistence type="inferred from homology"/>
<evidence type="ECO:0000256" key="5">
    <source>
        <dbReference type="ARBA" id="ARBA00022927"/>
    </source>
</evidence>
<dbReference type="InterPro" id="IPR012990">
    <property type="entry name" value="Beta-sandwich_Sec23_24"/>
</dbReference>
<dbReference type="InterPro" id="IPR050550">
    <property type="entry name" value="SEC23_SEC24_subfamily"/>
</dbReference>
<dbReference type="Gene3D" id="1.20.120.730">
    <property type="entry name" value="Sec23/Sec24 helical domain"/>
    <property type="match status" value="2"/>
</dbReference>
<dbReference type="Gene3D" id="2.60.40.1670">
    <property type="entry name" value="beta-sandwich domain of Sec23/24"/>
    <property type="match status" value="1"/>
</dbReference>
<dbReference type="Pfam" id="PF08033">
    <property type="entry name" value="Sec23_BS"/>
    <property type="match status" value="1"/>
</dbReference>
<dbReference type="GO" id="GO:0090110">
    <property type="term" value="P:COPII-coated vesicle cargo loading"/>
    <property type="evidence" value="ECO:0007669"/>
    <property type="project" value="TreeGrafter"/>
</dbReference>
<feature type="domain" description="Zinc finger Sec23/Sec24-type" evidence="9">
    <location>
        <begin position="297"/>
        <end position="335"/>
    </location>
</feature>
<dbReference type="InterPro" id="IPR036180">
    <property type="entry name" value="Gelsolin-like_dom_sf"/>
</dbReference>
<dbReference type="FunFam" id="3.40.50.410:FF:000020">
    <property type="entry name" value="protein transport protein Sec24D isoform X1"/>
    <property type="match status" value="1"/>
</dbReference>
<evidence type="ECO:0000259" key="8">
    <source>
        <dbReference type="Pfam" id="PF00626"/>
    </source>
</evidence>
<dbReference type="GO" id="GO:0070971">
    <property type="term" value="C:endoplasmic reticulum exit site"/>
    <property type="evidence" value="ECO:0007669"/>
    <property type="project" value="TreeGrafter"/>
</dbReference>
<dbReference type="InterPro" id="IPR006896">
    <property type="entry name" value="Sec23/24_trunk_dom"/>
</dbReference>
<evidence type="ECO:0000256" key="1">
    <source>
        <dbReference type="ARBA" id="ARBA00004299"/>
    </source>
</evidence>
<dbReference type="GO" id="GO:0005789">
    <property type="term" value="C:endoplasmic reticulum membrane"/>
    <property type="evidence" value="ECO:0007669"/>
    <property type="project" value="UniProtKB-SubCell"/>
</dbReference>
<feature type="domain" description="Gelsolin-like" evidence="8">
    <location>
        <begin position="814"/>
        <end position="870"/>
    </location>
</feature>
<dbReference type="PANTHER" id="PTHR13803">
    <property type="entry name" value="SEC24-RELATED PROTEIN"/>
    <property type="match status" value="1"/>
</dbReference>
<comment type="similarity">
    <text evidence="3">Belongs to the SEC23/SEC24 family. SEC24 subfamily.</text>
</comment>
<dbReference type="GO" id="GO:0008270">
    <property type="term" value="F:zinc ion binding"/>
    <property type="evidence" value="ECO:0007669"/>
    <property type="project" value="InterPro"/>
</dbReference>
<dbReference type="InterPro" id="IPR036465">
    <property type="entry name" value="vWFA_dom_sf"/>
</dbReference>
<feature type="compositionally biased region" description="Low complexity" evidence="7">
    <location>
        <begin position="13"/>
        <end position="25"/>
    </location>
</feature>
<keyword evidence="6" id="KW-0968">Cytoplasmic vesicle</keyword>
<keyword evidence="13" id="KW-1185">Reference proteome</keyword>
<feature type="compositionally biased region" description="Pro residues" evidence="7">
    <location>
        <begin position="154"/>
        <end position="166"/>
    </location>
</feature>
<dbReference type="Pfam" id="PF04811">
    <property type="entry name" value="Sec23_trunk"/>
    <property type="match status" value="1"/>
</dbReference>
<gene>
    <name evidence="12" type="ORF">GSOID_T00007303001</name>
</gene>
<evidence type="ECO:0000259" key="9">
    <source>
        <dbReference type="Pfam" id="PF04810"/>
    </source>
</evidence>
<feature type="domain" description="Sec23/Sec24 trunk" evidence="10">
    <location>
        <begin position="374"/>
        <end position="616"/>
    </location>
</feature>
<dbReference type="OrthoDB" id="49016at2759"/>
<feature type="region of interest" description="Disordered" evidence="7">
    <location>
        <begin position="1"/>
        <end position="76"/>
    </location>
</feature>
<dbReference type="SUPFAM" id="SSF81995">
    <property type="entry name" value="beta-sandwich domain of Sec23/24"/>
    <property type="match status" value="1"/>
</dbReference>
<feature type="compositionally biased region" description="Pro residues" evidence="7">
    <location>
        <begin position="26"/>
        <end position="37"/>
    </location>
</feature>
<dbReference type="EMBL" id="FN653273">
    <property type="protein sequence ID" value="CBY14315.1"/>
    <property type="molecule type" value="Genomic_DNA"/>
</dbReference>
<dbReference type="InterPro" id="IPR036174">
    <property type="entry name" value="Znf_Sec23_Sec24_sf"/>
</dbReference>
<evidence type="ECO:0000256" key="3">
    <source>
        <dbReference type="ARBA" id="ARBA00008334"/>
    </source>
</evidence>
<dbReference type="GO" id="GO:0000149">
    <property type="term" value="F:SNARE binding"/>
    <property type="evidence" value="ECO:0007669"/>
    <property type="project" value="TreeGrafter"/>
</dbReference>
<evidence type="ECO:0000259" key="11">
    <source>
        <dbReference type="Pfam" id="PF08033"/>
    </source>
</evidence>